<dbReference type="RefSeq" id="WP_089300012.1">
    <property type="nucleotide sequence ID" value="NZ_FZNW01000003.1"/>
</dbReference>
<feature type="active site" description="Charge relay system" evidence="1">
    <location>
        <position position="195"/>
    </location>
</feature>
<dbReference type="Pfam" id="PF12146">
    <property type="entry name" value="Hydrolase_4"/>
    <property type="match status" value="1"/>
</dbReference>
<feature type="binding site" evidence="2">
    <location>
        <position position="26"/>
    </location>
    <ligand>
        <name>substrate</name>
    </ligand>
</feature>
<evidence type="ECO:0000313" key="5">
    <source>
        <dbReference type="Proteomes" id="UP000198348"/>
    </source>
</evidence>
<feature type="domain" description="Serine aminopeptidase S33" evidence="3">
    <location>
        <begin position="20"/>
        <end position="230"/>
    </location>
</feature>
<dbReference type="SUPFAM" id="SSF53474">
    <property type="entry name" value="alpha/beta-Hydrolases"/>
    <property type="match status" value="1"/>
</dbReference>
<dbReference type="PANTHER" id="PTHR11614">
    <property type="entry name" value="PHOSPHOLIPASE-RELATED"/>
    <property type="match status" value="1"/>
</dbReference>
<dbReference type="Gene3D" id="3.40.50.1820">
    <property type="entry name" value="alpha/beta hydrolase"/>
    <property type="match status" value="1"/>
</dbReference>
<gene>
    <name evidence="4" type="ORF">SAMN06265360_103153</name>
</gene>
<dbReference type="Proteomes" id="UP000198348">
    <property type="component" value="Unassembled WGS sequence"/>
</dbReference>
<evidence type="ECO:0000256" key="2">
    <source>
        <dbReference type="PIRSR" id="PIRSR017388-2"/>
    </source>
</evidence>
<feature type="binding site" evidence="2">
    <location>
        <position position="95"/>
    </location>
    <ligand>
        <name>substrate</name>
    </ligand>
</feature>
<evidence type="ECO:0000256" key="1">
    <source>
        <dbReference type="PIRSR" id="PIRSR017388-1"/>
    </source>
</evidence>
<keyword evidence="5" id="KW-1185">Reference proteome</keyword>
<dbReference type="PIRSF" id="PIRSF017388">
    <property type="entry name" value="Esterase_lipase"/>
    <property type="match status" value="1"/>
</dbReference>
<sequence>MPVTPGAEAFEHPGSSEVGVLLCHGFTGTPASMRPWGEYLARTGLTVRCPRLPGHGTSWRELNKTRWQDWYARVRDEAERLLEECASVYIFGQSMGGTLTLRLGQEFGDRIAGLALVNPAVTTLRRKMALLPLLAPFVPSVAGLGGDIAKEGAGEFTYPRVPLRAAASLAQLWKHVLADLPRISQPILLFHSIVDHVVEPANSAIIIERVSSTDITDFVLRDSFHVATLDHDAPLIFTESVAFISRLQQSRVEATA</sequence>
<dbReference type="OrthoDB" id="9786110at2"/>
<protein>
    <submittedName>
        <fullName evidence="4">Carboxylesterase</fullName>
    </submittedName>
</protein>
<feature type="active site" description="Charge relay system" evidence="1">
    <location>
        <position position="225"/>
    </location>
</feature>
<evidence type="ECO:0000259" key="3">
    <source>
        <dbReference type="Pfam" id="PF12146"/>
    </source>
</evidence>
<dbReference type="AlphaFoldDB" id="A0A238VNR0"/>
<dbReference type="InterPro" id="IPR012354">
    <property type="entry name" value="Esterase_lipase"/>
</dbReference>
<feature type="active site" description="Nucleophile" evidence="1">
    <location>
        <position position="94"/>
    </location>
</feature>
<proteinExistence type="predicted"/>
<reference evidence="4 5" key="1">
    <citation type="submission" date="2017-06" db="EMBL/GenBank/DDBJ databases">
        <authorList>
            <person name="Kim H.J."/>
            <person name="Triplett B.A."/>
        </authorList>
    </citation>
    <scope>NUCLEOTIDE SEQUENCE [LARGE SCALE GENOMIC DNA]</scope>
    <source>
        <strain evidence="4 5">DSM 45207</strain>
    </source>
</reference>
<accession>A0A238VNR0</accession>
<dbReference type="InterPro" id="IPR029058">
    <property type="entry name" value="AB_hydrolase_fold"/>
</dbReference>
<evidence type="ECO:0000313" key="4">
    <source>
        <dbReference type="EMBL" id="SNR35821.1"/>
    </source>
</evidence>
<organism evidence="4 5">
    <name type="scientific">Haloechinothrix alba</name>
    <dbReference type="NCBI Taxonomy" id="664784"/>
    <lineage>
        <taxon>Bacteria</taxon>
        <taxon>Bacillati</taxon>
        <taxon>Actinomycetota</taxon>
        <taxon>Actinomycetes</taxon>
        <taxon>Pseudonocardiales</taxon>
        <taxon>Pseudonocardiaceae</taxon>
        <taxon>Haloechinothrix</taxon>
    </lineage>
</organism>
<dbReference type="GO" id="GO:0052689">
    <property type="term" value="F:carboxylic ester hydrolase activity"/>
    <property type="evidence" value="ECO:0007669"/>
    <property type="project" value="InterPro"/>
</dbReference>
<dbReference type="EMBL" id="FZNW01000003">
    <property type="protein sequence ID" value="SNR35821.1"/>
    <property type="molecule type" value="Genomic_DNA"/>
</dbReference>
<name>A0A238VNR0_9PSEU</name>
<dbReference type="InterPro" id="IPR051044">
    <property type="entry name" value="MAG_DAG_Lipase"/>
</dbReference>
<dbReference type="InterPro" id="IPR022742">
    <property type="entry name" value="Hydrolase_4"/>
</dbReference>